<evidence type="ECO:0000313" key="2">
    <source>
        <dbReference type="EMBL" id="SQG78565.1"/>
    </source>
</evidence>
<evidence type="ECO:0000259" key="1">
    <source>
        <dbReference type="Pfam" id="PF01609"/>
    </source>
</evidence>
<dbReference type="Proteomes" id="UP000249013">
    <property type="component" value="Chromosome 1"/>
</dbReference>
<dbReference type="Pfam" id="PF01609">
    <property type="entry name" value="DDE_Tnp_1"/>
    <property type="match status" value="1"/>
</dbReference>
<gene>
    <name evidence="2" type="ORF">NCTC13773_00331</name>
</gene>
<dbReference type="AlphaFoldDB" id="A0AA94M102"/>
<dbReference type="GO" id="GO:0004803">
    <property type="term" value="F:transposase activity"/>
    <property type="evidence" value="ECO:0007669"/>
    <property type="project" value="InterPro"/>
</dbReference>
<dbReference type="EMBL" id="LS483409">
    <property type="protein sequence ID" value="SQG78565.1"/>
    <property type="molecule type" value="Genomic_DNA"/>
</dbReference>
<dbReference type="InterPro" id="IPR002559">
    <property type="entry name" value="Transposase_11"/>
</dbReference>
<accession>A0AA94M102</accession>
<organism evidence="2 3">
    <name type="scientific">Streptococcus gallolyticus</name>
    <dbReference type="NCBI Taxonomy" id="315405"/>
    <lineage>
        <taxon>Bacteria</taxon>
        <taxon>Bacillati</taxon>
        <taxon>Bacillota</taxon>
        <taxon>Bacilli</taxon>
        <taxon>Lactobacillales</taxon>
        <taxon>Streptococcaceae</taxon>
        <taxon>Streptococcus</taxon>
    </lineage>
</organism>
<proteinExistence type="predicted"/>
<evidence type="ECO:0000313" key="3">
    <source>
        <dbReference type="Proteomes" id="UP000249013"/>
    </source>
</evidence>
<dbReference type="GO" id="GO:0003677">
    <property type="term" value="F:DNA binding"/>
    <property type="evidence" value="ECO:0007669"/>
    <property type="project" value="InterPro"/>
</dbReference>
<dbReference type="PANTHER" id="PTHR33408">
    <property type="entry name" value="TRANSPOSASE"/>
    <property type="match status" value="1"/>
</dbReference>
<dbReference type="GO" id="GO:0006313">
    <property type="term" value="P:DNA transposition"/>
    <property type="evidence" value="ECO:0007669"/>
    <property type="project" value="InterPro"/>
</dbReference>
<reference evidence="2 3" key="1">
    <citation type="submission" date="2018-06" db="EMBL/GenBank/DDBJ databases">
        <authorList>
            <consortium name="Pathogen Informatics"/>
            <person name="Doyle S."/>
        </authorList>
    </citation>
    <scope>NUCLEOTIDE SEQUENCE [LARGE SCALE GENOMIC DNA]</scope>
    <source>
        <strain evidence="2 3">NCTC13773</strain>
    </source>
</reference>
<name>A0AA94M102_9STRE</name>
<protein>
    <submittedName>
        <fullName evidence="2">Transposase</fullName>
    </submittedName>
</protein>
<feature type="domain" description="Transposase IS4-like" evidence="1">
    <location>
        <begin position="34"/>
        <end position="111"/>
    </location>
</feature>
<sequence length="128" mass="14999">MIENLAMHYLTGQLVVNYRTTNRFRVTKRMEEDHMKNGQLKAGYNFQIATENQFVLYYAVFPNPTDTKTLFLETYPHALKRVVADAGYSSEENLVKLNEQGIKHFIKHGRFDNEQKWSSKQSSNHLNI</sequence>
<dbReference type="PANTHER" id="PTHR33408:SF2">
    <property type="entry name" value="TRANSPOSASE DDE DOMAIN-CONTAINING PROTEIN"/>
    <property type="match status" value="1"/>
</dbReference>